<dbReference type="InterPro" id="IPR007259">
    <property type="entry name" value="GCP"/>
</dbReference>
<comment type="caution">
    <text evidence="8">The sequence shown here is derived from an EMBL/GenBank/DDBJ whole genome shotgun (WGS) entry which is preliminary data.</text>
</comment>
<protein>
    <recommendedName>
        <fullName evidence="7">Gamma tubulin complex component C-terminal domain-containing protein</fullName>
    </recommendedName>
</protein>
<dbReference type="GO" id="GO:0031122">
    <property type="term" value="P:cytoplasmic microtubule organization"/>
    <property type="evidence" value="ECO:0007669"/>
    <property type="project" value="TreeGrafter"/>
</dbReference>
<feature type="non-terminal residue" evidence="8">
    <location>
        <position position="1"/>
    </location>
</feature>
<evidence type="ECO:0000256" key="5">
    <source>
        <dbReference type="ARBA" id="ARBA00023212"/>
    </source>
</evidence>
<feature type="domain" description="Gamma tubulin complex component C-terminal" evidence="7">
    <location>
        <begin position="61"/>
        <end position="187"/>
    </location>
</feature>
<dbReference type="Pfam" id="PF04130">
    <property type="entry name" value="GCP_C_terminal"/>
    <property type="match status" value="1"/>
</dbReference>
<comment type="subcellular location">
    <subcellularLocation>
        <location evidence="1">Cytoplasm</location>
        <location evidence="1">Cytoskeleton</location>
    </subcellularLocation>
</comment>
<feature type="region of interest" description="Disordered" evidence="6">
    <location>
        <begin position="190"/>
        <end position="213"/>
    </location>
</feature>
<evidence type="ECO:0000256" key="6">
    <source>
        <dbReference type="SAM" id="MobiDB-lite"/>
    </source>
</evidence>
<dbReference type="Proteomes" id="UP001054857">
    <property type="component" value="Unassembled WGS sequence"/>
</dbReference>
<evidence type="ECO:0000256" key="1">
    <source>
        <dbReference type="ARBA" id="ARBA00004245"/>
    </source>
</evidence>
<evidence type="ECO:0000313" key="8">
    <source>
        <dbReference type="EMBL" id="GFR48689.1"/>
    </source>
</evidence>
<dbReference type="Gene3D" id="1.20.120.1900">
    <property type="entry name" value="Gamma-tubulin complex, C-terminal domain"/>
    <property type="match status" value="1"/>
</dbReference>
<evidence type="ECO:0000313" key="9">
    <source>
        <dbReference type="Proteomes" id="UP001054857"/>
    </source>
</evidence>
<keyword evidence="5" id="KW-0206">Cytoskeleton</keyword>
<keyword evidence="9" id="KW-1185">Reference proteome</keyword>
<dbReference type="AlphaFoldDB" id="A0AAD3DV57"/>
<sequence>EDAAAMGMLAERLRVRKERAAGAGEVGWDVFSLHYNPAAGLPAGGGSGAAATPPVAATSGGPLSALFTPTVMLSYNRLARLLWRLKRAEHALSATWGVAACGLQRMVDKMGADGHPVQPVLALLLRLRSEMSHFATNLQYYIQFEVMEASWQDFYARAAACADLDSLISAHEAHLATLLRKALLATDTTTTNNNNNTSAPAANNSSNNNIYVSNTAGGGGDVDGMDVDSGLGAGGGGGGGAAGGPSATALRRALQDALTNMVALRAIAARLEETV</sequence>
<dbReference type="InterPro" id="IPR040457">
    <property type="entry name" value="GCP_C"/>
</dbReference>
<dbReference type="GO" id="GO:0000278">
    <property type="term" value="P:mitotic cell cycle"/>
    <property type="evidence" value="ECO:0007669"/>
    <property type="project" value="TreeGrafter"/>
</dbReference>
<gene>
    <name evidence="8" type="ORF">Agub_g10645</name>
</gene>
<dbReference type="GO" id="GO:0005874">
    <property type="term" value="C:microtubule"/>
    <property type="evidence" value="ECO:0007669"/>
    <property type="project" value="UniProtKB-KW"/>
</dbReference>
<dbReference type="GO" id="GO:0051321">
    <property type="term" value="P:meiotic cell cycle"/>
    <property type="evidence" value="ECO:0007669"/>
    <property type="project" value="TreeGrafter"/>
</dbReference>
<evidence type="ECO:0000259" key="7">
    <source>
        <dbReference type="Pfam" id="PF04130"/>
    </source>
</evidence>
<dbReference type="GO" id="GO:0051011">
    <property type="term" value="F:microtubule minus-end binding"/>
    <property type="evidence" value="ECO:0007669"/>
    <property type="project" value="TreeGrafter"/>
</dbReference>
<accession>A0AAD3DV57</accession>
<keyword evidence="3" id="KW-0963">Cytoplasm</keyword>
<reference evidence="8 9" key="1">
    <citation type="journal article" date="2021" name="Sci. Rep.">
        <title>Genome sequencing of the multicellular alga Astrephomene provides insights into convergent evolution of germ-soma differentiation.</title>
        <authorList>
            <person name="Yamashita S."/>
            <person name="Yamamoto K."/>
            <person name="Matsuzaki R."/>
            <person name="Suzuki S."/>
            <person name="Yamaguchi H."/>
            <person name="Hirooka S."/>
            <person name="Minakuchi Y."/>
            <person name="Miyagishima S."/>
            <person name="Kawachi M."/>
            <person name="Toyoda A."/>
            <person name="Nozaki H."/>
        </authorList>
    </citation>
    <scope>NUCLEOTIDE SEQUENCE [LARGE SCALE GENOMIC DNA]</scope>
    <source>
        <strain evidence="8 9">NIES-4017</strain>
    </source>
</reference>
<dbReference type="GO" id="GO:0000922">
    <property type="term" value="C:spindle pole"/>
    <property type="evidence" value="ECO:0007669"/>
    <property type="project" value="InterPro"/>
</dbReference>
<dbReference type="InterPro" id="IPR042241">
    <property type="entry name" value="GCP_C_sf"/>
</dbReference>
<name>A0AAD3DV57_9CHLO</name>
<dbReference type="GO" id="GO:0000930">
    <property type="term" value="C:gamma-tubulin complex"/>
    <property type="evidence" value="ECO:0007669"/>
    <property type="project" value="TreeGrafter"/>
</dbReference>
<proteinExistence type="inferred from homology"/>
<feature type="non-terminal residue" evidence="8">
    <location>
        <position position="275"/>
    </location>
</feature>
<organism evidence="8 9">
    <name type="scientific">Astrephomene gubernaculifera</name>
    <dbReference type="NCBI Taxonomy" id="47775"/>
    <lineage>
        <taxon>Eukaryota</taxon>
        <taxon>Viridiplantae</taxon>
        <taxon>Chlorophyta</taxon>
        <taxon>core chlorophytes</taxon>
        <taxon>Chlorophyceae</taxon>
        <taxon>CS clade</taxon>
        <taxon>Chlamydomonadales</taxon>
        <taxon>Astrephomenaceae</taxon>
        <taxon>Astrephomene</taxon>
    </lineage>
</organism>
<evidence type="ECO:0000256" key="3">
    <source>
        <dbReference type="ARBA" id="ARBA00022490"/>
    </source>
</evidence>
<evidence type="ECO:0000256" key="4">
    <source>
        <dbReference type="ARBA" id="ARBA00022701"/>
    </source>
</evidence>
<dbReference type="GO" id="GO:0051225">
    <property type="term" value="P:spindle assembly"/>
    <property type="evidence" value="ECO:0007669"/>
    <property type="project" value="TreeGrafter"/>
</dbReference>
<dbReference type="PANTHER" id="PTHR19302:SF14">
    <property type="entry name" value="GAMMA-TUBULIN COMPLEX COMPONENT 3"/>
    <property type="match status" value="1"/>
</dbReference>
<dbReference type="GO" id="GO:0007020">
    <property type="term" value="P:microtubule nucleation"/>
    <property type="evidence" value="ECO:0007669"/>
    <property type="project" value="InterPro"/>
</dbReference>
<dbReference type="PANTHER" id="PTHR19302">
    <property type="entry name" value="GAMMA TUBULIN COMPLEX PROTEIN"/>
    <property type="match status" value="1"/>
</dbReference>
<comment type="similarity">
    <text evidence="2">Belongs to the TUBGCP family.</text>
</comment>
<keyword evidence="4" id="KW-0493">Microtubule</keyword>
<dbReference type="EMBL" id="BMAR01000025">
    <property type="protein sequence ID" value="GFR48689.1"/>
    <property type="molecule type" value="Genomic_DNA"/>
</dbReference>
<evidence type="ECO:0000256" key="2">
    <source>
        <dbReference type="ARBA" id="ARBA00010337"/>
    </source>
</evidence>
<dbReference type="GO" id="GO:0043015">
    <property type="term" value="F:gamma-tubulin binding"/>
    <property type="evidence" value="ECO:0007669"/>
    <property type="project" value="InterPro"/>
</dbReference>